<accession>A0A0N4ZHS8</accession>
<dbReference type="WBParaSite" id="PTRK_0000747500.1">
    <property type="protein sequence ID" value="PTRK_0000747500.1"/>
    <property type="gene ID" value="PTRK_0000747500"/>
</dbReference>
<keyword evidence="1" id="KW-1185">Reference proteome</keyword>
<organism evidence="1 2">
    <name type="scientific">Parastrongyloides trichosuri</name>
    <name type="common">Possum-specific nematode worm</name>
    <dbReference type="NCBI Taxonomy" id="131310"/>
    <lineage>
        <taxon>Eukaryota</taxon>
        <taxon>Metazoa</taxon>
        <taxon>Ecdysozoa</taxon>
        <taxon>Nematoda</taxon>
        <taxon>Chromadorea</taxon>
        <taxon>Rhabditida</taxon>
        <taxon>Tylenchina</taxon>
        <taxon>Panagrolaimomorpha</taxon>
        <taxon>Strongyloidoidea</taxon>
        <taxon>Strongyloididae</taxon>
        <taxon>Parastrongyloides</taxon>
    </lineage>
</organism>
<proteinExistence type="predicted"/>
<protein>
    <submittedName>
        <fullName evidence="2">ANK_REP_REGION domain-containing protein</fullName>
    </submittedName>
</protein>
<sequence>MEGIVDNLDNMEDVLSLAKTSHAVEQAIEDVNIEYVFSKKEAHYYICEASALADSLPYLWSLKRKKFIGGHNRANYIPFSELINVAKGASKNTLENVTTVSIVLAGDNNRFTNSQKSLLASKFAKFIDKLFDIYVNAFVLNITTDSMCDKSGLVLHTLRKLKTKKIEVIGKLNFYNLIYYSADKNKKSHLFFENFDNLKEIKFTRCRNEQFNIFCHIEEIKKFFIDMSKHVNCKIYISGYGNWDIGDEAELSQFLELACDYNTKVALRPSSTVEVKYFFSNVDESLYDYAHVRCINDIALCINEYVSIANIFSLVKGLPNLETMQVLIHDCAIEKSAKLLDHLNNKEISNRMAQYKKIMENSKVTTFFLTFNCCLCENNKIRKERDIIKDQLAKNILLTLPRFLVNLKIDNIDRIDTAMTLIFANKIPFIQKICLKVNRSMHFQTVATLNHLKHMVLLKHHNINYPEELKTLITFPDGAEPISRRHFKHASAAYIYETLQYVVLFNNIHQWKNHFKLYHLFNLDA</sequence>
<dbReference type="STRING" id="131310.A0A0N4ZHS8"/>
<evidence type="ECO:0000313" key="1">
    <source>
        <dbReference type="Proteomes" id="UP000038045"/>
    </source>
</evidence>
<dbReference type="AlphaFoldDB" id="A0A0N4ZHS8"/>
<reference evidence="2" key="1">
    <citation type="submission" date="2017-02" db="UniProtKB">
        <authorList>
            <consortium name="WormBaseParasite"/>
        </authorList>
    </citation>
    <scope>IDENTIFICATION</scope>
</reference>
<name>A0A0N4ZHS8_PARTI</name>
<evidence type="ECO:0000313" key="2">
    <source>
        <dbReference type="WBParaSite" id="PTRK_0000747500.1"/>
    </source>
</evidence>
<dbReference type="Proteomes" id="UP000038045">
    <property type="component" value="Unplaced"/>
</dbReference>